<accession>A0AAD5UH49</accession>
<evidence type="ECO:0000313" key="1">
    <source>
        <dbReference type="EMBL" id="KAJ3257995.1"/>
    </source>
</evidence>
<keyword evidence="2" id="KW-1185">Reference proteome</keyword>
<reference evidence="1" key="1">
    <citation type="submission" date="2020-05" db="EMBL/GenBank/DDBJ databases">
        <title>Phylogenomic resolution of chytrid fungi.</title>
        <authorList>
            <person name="Stajich J.E."/>
            <person name="Amses K."/>
            <person name="Simmons R."/>
            <person name="Seto K."/>
            <person name="Myers J."/>
            <person name="Bonds A."/>
            <person name="Quandt C.A."/>
            <person name="Barry K."/>
            <person name="Liu P."/>
            <person name="Grigoriev I."/>
            <person name="Longcore J.E."/>
            <person name="James T.Y."/>
        </authorList>
    </citation>
    <scope>NUCLEOTIDE SEQUENCE</scope>
    <source>
        <strain evidence="1">PLAUS21</strain>
    </source>
</reference>
<proteinExistence type="predicted"/>
<sequence length="121" mass="13253">MTFLFGALLVQGNPVELVKRGTKVPYACIVSKDPDTRFHLKFCVNHTKEGCKSILDNARADGNWIMNWQCWDAGNGMYYADGTIWEGNGFYVGYGACKAAIENGSTGYATQVPVDDAILSC</sequence>
<gene>
    <name evidence="1" type="ORF">HK103_004129</name>
</gene>
<organism evidence="1 2">
    <name type="scientific">Boothiomyces macroporosus</name>
    <dbReference type="NCBI Taxonomy" id="261099"/>
    <lineage>
        <taxon>Eukaryota</taxon>
        <taxon>Fungi</taxon>
        <taxon>Fungi incertae sedis</taxon>
        <taxon>Chytridiomycota</taxon>
        <taxon>Chytridiomycota incertae sedis</taxon>
        <taxon>Chytridiomycetes</taxon>
        <taxon>Rhizophydiales</taxon>
        <taxon>Terramycetaceae</taxon>
        <taxon>Boothiomyces</taxon>
    </lineage>
</organism>
<dbReference type="AlphaFoldDB" id="A0AAD5UH49"/>
<name>A0AAD5UH49_9FUNG</name>
<dbReference type="Proteomes" id="UP001210925">
    <property type="component" value="Unassembled WGS sequence"/>
</dbReference>
<evidence type="ECO:0000313" key="2">
    <source>
        <dbReference type="Proteomes" id="UP001210925"/>
    </source>
</evidence>
<dbReference type="EMBL" id="JADGKB010000032">
    <property type="protein sequence ID" value="KAJ3257995.1"/>
    <property type="molecule type" value="Genomic_DNA"/>
</dbReference>
<protein>
    <submittedName>
        <fullName evidence="1">Uncharacterized protein</fullName>
    </submittedName>
</protein>
<comment type="caution">
    <text evidence="1">The sequence shown here is derived from an EMBL/GenBank/DDBJ whole genome shotgun (WGS) entry which is preliminary data.</text>
</comment>